<keyword evidence="1" id="KW-0732">Signal</keyword>
<feature type="chain" id="PRO_5046657464" evidence="1">
    <location>
        <begin position="28"/>
        <end position="252"/>
    </location>
</feature>
<feature type="signal peptide" evidence="1">
    <location>
        <begin position="1"/>
        <end position="27"/>
    </location>
</feature>
<organism evidence="2 3">
    <name type="scientific">Teichococcus aerophilus</name>
    <dbReference type="NCBI Taxonomy" id="1224513"/>
    <lineage>
        <taxon>Bacteria</taxon>
        <taxon>Pseudomonadati</taxon>
        <taxon>Pseudomonadota</taxon>
        <taxon>Alphaproteobacteria</taxon>
        <taxon>Acetobacterales</taxon>
        <taxon>Roseomonadaceae</taxon>
        <taxon>Roseomonas</taxon>
    </lineage>
</organism>
<dbReference type="SUPFAM" id="SSF56935">
    <property type="entry name" value="Porins"/>
    <property type="match status" value="1"/>
</dbReference>
<proteinExistence type="predicted"/>
<keyword evidence="3" id="KW-1185">Reference proteome</keyword>
<sequence>MKPSLALATSLCLGAAALSAPSGPAMAQMALGDSGLTLTVTPAIASDYLFRGISQTRNRPAVQGTVDLQHDSGVYIGAFASNVTFPGSNARQELDLAAGYRFEVGGVSVDLGGVFYTYPGYSKPTGSYEYNYFEAIAKASYTLDPVKFLATAAYSPDFYFESGSAIYLEGGADVSLPGAFTLAGRFGYQWIDRNTRYGAPDYANWSVAVSREVFAGFTLTVGYYDTDLSKTECFAGTKLCDARAMVTLSRVF</sequence>
<accession>A0ABR7RK34</accession>
<evidence type="ECO:0000313" key="2">
    <source>
        <dbReference type="EMBL" id="MBC9206944.1"/>
    </source>
</evidence>
<gene>
    <name evidence="2" type="ORF">IBL26_08875</name>
</gene>
<dbReference type="RefSeq" id="WP_187784114.1">
    <property type="nucleotide sequence ID" value="NZ_JACTVA010000011.1"/>
</dbReference>
<reference evidence="2 3" key="1">
    <citation type="journal article" date="2013" name="Int. J. Syst. Evol. Microbiol.">
        <title>Roseomonas aerophila sp. nov., isolated from air.</title>
        <authorList>
            <person name="Kim S.J."/>
            <person name="Weon H.Y."/>
            <person name="Ahn J.H."/>
            <person name="Hong S.B."/>
            <person name="Seok S.J."/>
            <person name="Whang K.S."/>
            <person name="Kwon S.W."/>
        </authorList>
    </citation>
    <scope>NUCLEOTIDE SEQUENCE [LARGE SCALE GENOMIC DNA]</scope>
    <source>
        <strain evidence="2 3">NBRC 108923</strain>
    </source>
</reference>
<dbReference type="InterPro" id="IPR010239">
    <property type="entry name" value="CHP02001"/>
</dbReference>
<name>A0ABR7RK34_9PROT</name>
<evidence type="ECO:0000313" key="3">
    <source>
        <dbReference type="Proteomes" id="UP000626026"/>
    </source>
</evidence>
<evidence type="ECO:0000256" key="1">
    <source>
        <dbReference type="SAM" id="SignalP"/>
    </source>
</evidence>
<dbReference type="EMBL" id="JACTVA010000011">
    <property type="protein sequence ID" value="MBC9206944.1"/>
    <property type="molecule type" value="Genomic_DNA"/>
</dbReference>
<dbReference type="NCBIfam" id="TIGR02001">
    <property type="entry name" value="gcw_chp"/>
    <property type="match status" value="1"/>
</dbReference>
<comment type="caution">
    <text evidence="2">The sequence shown here is derived from an EMBL/GenBank/DDBJ whole genome shotgun (WGS) entry which is preliminary data.</text>
</comment>
<protein>
    <submittedName>
        <fullName evidence="2">Uncharacterized protein</fullName>
    </submittedName>
</protein>
<dbReference type="Proteomes" id="UP000626026">
    <property type="component" value="Unassembled WGS sequence"/>
</dbReference>
<dbReference type="Pfam" id="PF09694">
    <property type="entry name" value="Gcw_chp"/>
    <property type="match status" value="1"/>
</dbReference>